<sequence length="120" mass="13583">MKQTPAFDGFCQTCPDPQEVTNALEPLGLSLHFQLDAQHSYNLPDLPAQYHYRDVHGTEVMFLAGTDHPEVGTRFPAHQSRWWVICGSSPFAFNLVAQELASRWGIPWQDDQEMDTHSVA</sequence>
<dbReference type="EMBL" id="BIFQ01000001">
    <property type="protein sequence ID" value="GCE04778.1"/>
    <property type="molecule type" value="Genomic_DNA"/>
</dbReference>
<organism evidence="1 2">
    <name type="scientific">Dictyobacter aurantiacus</name>
    <dbReference type="NCBI Taxonomy" id="1936993"/>
    <lineage>
        <taxon>Bacteria</taxon>
        <taxon>Bacillati</taxon>
        <taxon>Chloroflexota</taxon>
        <taxon>Ktedonobacteria</taxon>
        <taxon>Ktedonobacterales</taxon>
        <taxon>Dictyobacteraceae</taxon>
        <taxon>Dictyobacter</taxon>
    </lineage>
</organism>
<accession>A0A401ZDK3</accession>
<gene>
    <name evidence="1" type="ORF">KDAU_21070</name>
</gene>
<proteinExistence type="predicted"/>
<evidence type="ECO:0000313" key="2">
    <source>
        <dbReference type="Proteomes" id="UP000287224"/>
    </source>
</evidence>
<name>A0A401ZDK3_9CHLR</name>
<comment type="caution">
    <text evidence="1">The sequence shown here is derived from an EMBL/GenBank/DDBJ whole genome shotgun (WGS) entry which is preliminary data.</text>
</comment>
<dbReference type="AlphaFoldDB" id="A0A401ZDK3"/>
<evidence type="ECO:0000313" key="1">
    <source>
        <dbReference type="EMBL" id="GCE04778.1"/>
    </source>
</evidence>
<dbReference type="RefSeq" id="WP_126595891.1">
    <property type="nucleotide sequence ID" value="NZ_BIFQ01000001.1"/>
</dbReference>
<keyword evidence="2" id="KW-1185">Reference proteome</keyword>
<protein>
    <submittedName>
        <fullName evidence="1">Uncharacterized protein</fullName>
    </submittedName>
</protein>
<reference evidence="2" key="1">
    <citation type="submission" date="2018-12" db="EMBL/GenBank/DDBJ databases">
        <title>Tengunoibacter tsumagoiensis gen. nov., sp. nov., Dictyobacter kobayashii sp. nov., D. alpinus sp. nov., and D. joshuensis sp. nov. and description of Dictyobacteraceae fam. nov. within the order Ktedonobacterales isolated from Tengu-no-mugimeshi.</title>
        <authorList>
            <person name="Wang C.M."/>
            <person name="Zheng Y."/>
            <person name="Sakai Y."/>
            <person name="Toyoda A."/>
            <person name="Minakuchi Y."/>
            <person name="Abe K."/>
            <person name="Yokota A."/>
            <person name="Yabe S."/>
        </authorList>
    </citation>
    <scope>NUCLEOTIDE SEQUENCE [LARGE SCALE GENOMIC DNA]</scope>
    <source>
        <strain evidence="2">S-27</strain>
    </source>
</reference>
<dbReference type="OrthoDB" id="162806at2"/>
<dbReference type="Proteomes" id="UP000287224">
    <property type="component" value="Unassembled WGS sequence"/>
</dbReference>